<dbReference type="SUPFAM" id="SSF51905">
    <property type="entry name" value="FAD/NAD(P)-binding domain"/>
    <property type="match status" value="1"/>
</dbReference>
<evidence type="ECO:0000313" key="2">
    <source>
        <dbReference type="EMBL" id="KAB1439585.1"/>
    </source>
</evidence>
<dbReference type="Pfam" id="PF13450">
    <property type="entry name" value="NAD_binding_8"/>
    <property type="match status" value="1"/>
</dbReference>
<comment type="caution">
    <text evidence="2">The sequence shown here is derived from an EMBL/GenBank/DDBJ whole genome shotgun (WGS) entry which is preliminary data.</text>
</comment>
<evidence type="ECO:0000313" key="3">
    <source>
        <dbReference type="Proteomes" id="UP000461768"/>
    </source>
</evidence>
<dbReference type="Pfam" id="PF21688">
    <property type="entry name" value="FAD-depend_C"/>
    <property type="match status" value="1"/>
</dbReference>
<accession>A0A7V7QLX2</accession>
<feature type="domain" description="FAD-dependent protein C-terminal" evidence="1">
    <location>
        <begin position="283"/>
        <end position="476"/>
    </location>
</feature>
<dbReference type="PRINTS" id="PR00419">
    <property type="entry name" value="ADXRDTASE"/>
</dbReference>
<evidence type="ECO:0000259" key="1">
    <source>
        <dbReference type="Pfam" id="PF21688"/>
    </source>
</evidence>
<dbReference type="PANTHER" id="PTHR42842:SF3">
    <property type="entry name" value="FAD_NAD(P)-BINDING OXIDOREDUCTASE FAMILY PROTEIN"/>
    <property type="match status" value="1"/>
</dbReference>
<organism evidence="2 3">
    <name type="scientific">Candidatus Galacturonatibacter soehngenii</name>
    <dbReference type="NCBI Taxonomy" id="2307010"/>
    <lineage>
        <taxon>Bacteria</taxon>
        <taxon>Bacillati</taxon>
        <taxon>Bacillota</taxon>
        <taxon>Clostridia</taxon>
        <taxon>Lachnospirales</taxon>
        <taxon>Lachnospiraceae</taxon>
        <taxon>Candidatus Galacturonatibacter</taxon>
    </lineage>
</organism>
<dbReference type="EMBL" id="WAGX01000004">
    <property type="protein sequence ID" value="KAB1439585.1"/>
    <property type="molecule type" value="Genomic_DNA"/>
</dbReference>
<dbReference type="InterPro" id="IPR036188">
    <property type="entry name" value="FAD/NAD-bd_sf"/>
</dbReference>
<dbReference type="Gene3D" id="3.30.70.2700">
    <property type="match status" value="1"/>
</dbReference>
<dbReference type="InterPro" id="IPR028348">
    <property type="entry name" value="FAD-binding_protein"/>
</dbReference>
<dbReference type="AlphaFoldDB" id="A0A7V7QLX2"/>
<reference evidence="2 3" key="2">
    <citation type="submission" date="2020-02" db="EMBL/GenBank/DDBJ databases">
        <title>Candidatus Galacturonibacter soehngenii shows hetero-acetogenic catabolism of galacturonic acid but lacks a canonical carbon monoxide dehydrogenase/acetyl-CoA synthase complex.</title>
        <authorList>
            <person name="Diender M."/>
            <person name="Stouten G.R."/>
            <person name="Petersen J.F."/>
            <person name="Nielsen P.H."/>
            <person name="Dueholm M.S."/>
            <person name="Pronk J.T."/>
            <person name="Van Loosdrecht M.C.M."/>
        </authorList>
    </citation>
    <scope>NUCLEOTIDE SEQUENCE [LARGE SCALE GENOMIC DNA]</scope>
    <source>
        <strain evidence="2">GalUA</strain>
    </source>
</reference>
<reference evidence="2 3" key="1">
    <citation type="submission" date="2019-09" db="EMBL/GenBank/DDBJ databases">
        <authorList>
            <person name="Valk L.C."/>
        </authorList>
    </citation>
    <scope>NUCLEOTIDE SEQUENCE [LARGE SCALE GENOMIC DNA]</scope>
    <source>
        <strain evidence="2">GalUA</strain>
    </source>
</reference>
<dbReference type="Gene3D" id="3.50.50.60">
    <property type="entry name" value="FAD/NAD(P)-binding domain"/>
    <property type="match status" value="2"/>
</dbReference>
<dbReference type="InterPro" id="IPR049516">
    <property type="entry name" value="FAD-depend_C"/>
</dbReference>
<sequence length="530" mass="58305">MIRVQQLKLNPGHKEEEILKKISKQLRTTPDAIKEYTIIKQSIDARKKNDIKFIYTIDVLLDKEKDVLKRIHDPNISVVVENKYVFTSKGTKELTKRPVIIGSGPAGLFCALMLAKEGYKPLVLERGECVEERIKSVDAFWKSGTLNTNSNVQFGEGGAGTFSDGKLNTLVKDPSGRNKKVLEIFVEAGAQKEITYMNKPHIGTDILAKVVKNIREQIIACGGEVRFDAQVTDIEIKKDTIAKVIVNHKEEIETDVVVLAIGHSARDTFEMLLSKKIDMAAKAFAVGVRIQHPQEMINASQYGVRKHPHLPNAEYKIAKSLSNGRGVYSFCMCPGGYVVNASSEEARLAVNGMSYSKRDGENANSAIIVSVSPNDFPSNSPLGGLEFQRSLEKRAYEVGKGAVPIQLYRDFKENKTTTGLAGITPQIKGKYTLANVRSIFPEFIAESLMEGIDQFEKNIKGFSREDAIVAGVESRTSSPVRITRGESFECNIKGIYPCGEGAGYAGGITSAAMDGIKVAEAIAKEYQPFN</sequence>
<proteinExistence type="predicted"/>
<dbReference type="Proteomes" id="UP000461768">
    <property type="component" value="Unassembled WGS sequence"/>
</dbReference>
<dbReference type="OrthoDB" id="9772594at2"/>
<dbReference type="PIRSF" id="PIRSF038984">
    <property type="entry name" value="FAD_binding_protein"/>
    <property type="match status" value="1"/>
</dbReference>
<name>A0A7V7QLX2_9FIRM</name>
<gene>
    <name evidence="2" type="ORF">F7O84_04105</name>
</gene>
<dbReference type="PANTHER" id="PTHR42842">
    <property type="entry name" value="FAD/NAD(P)-BINDING OXIDOREDUCTASE"/>
    <property type="match status" value="1"/>
</dbReference>
<protein>
    <submittedName>
        <fullName evidence="2">NAD(P)-binding protein</fullName>
    </submittedName>
</protein>
<dbReference type="RefSeq" id="WP_151142230.1">
    <property type="nucleotide sequence ID" value="NZ_WAGX01000004.1"/>
</dbReference>
<keyword evidence="3" id="KW-1185">Reference proteome</keyword>